<proteinExistence type="predicted"/>
<reference evidence="1" key="2">
    <citation type="journal article" date="2015" name="Data Brief">
        <title>Shoot transcriptome of the giant reed, Arundo donax.</title>
        <authorList>
            <person name="Barrero R.A."/>
            <person name="Guerrero F.D."/>
            <person name="Moolhuijzen P."/>
            <person name="Goolsby J.A."/>
            <person name="Tidwell J."/>
            <person name="Bellgard S.E."/>
            <person name="Bellgard M.I."/>
        </authorList>
    </citation>
    <scope>NUCLEOTIDE SEQUENCE</scope>
    <source>
        <tissue evidence="1">Shoot tissue taken approximately 20 cm above the soil surface</tissue>
    </source>
</reference>
<reference evidence="1" key="1">
    <citation type="submission" date="2014-09" db="EMBL/GenBank/DDBJ databases">
        <authorList>
            <person name="Magalhaes I.L.F."/>
            <person name="Oliveira U."/>
            <person name="Santos F.R."/>
            <person name="Vidigal T.H.D.A."/>
            <person name="Brescovit A.D."/>
            <person name="Santos A.J."/>
        </authorList>
    </citation>
    <scope>NUCLEOTIDE SEQUENCE</scope>
    <source>
        <tissue evidence="1">Shoot tissue taken approximately 20 cm above the soil surface</tissue>
    </source>
</reference>
<accession>A0A0A9B7P1</accession>
<protein>
    <submittedName>
        <fullName evidence="1">Uncharacterized protein</fullName>
    </submittedName>
</protein>
<sequence>MVALLLKKKSVSEFSPVMKHGNNSIKEYTANRGGARYFHWGQLTTRILSISNSSK</sequence>
<dbReference type="AlphaFoldDB" id="A0A0A9B7P1"/>
<dbReference type="EMBL" id="GBRH01237886">
    <property type="protein sequence ID" value="JAD60009.1"/>
    <property type="molecule type" value="Transcribed_RNA"/>
</dbReference>
<organism evidence="1">
    <name type="scientific">Arundo donax</name>
    <name type="common">Giant reed</name>
    <name type="synonym">Donax arundinaceus</name>
    <dbReference type="NCBI Taxonomy" id="35708"/>
    <lineage>
        <taxon>Eukaryota</taxon>
        <taxon>Viridiplantae</taxon>
        <taxon>Streptophyta</taxon>
        <taxon>Embryophyta</taxon>
        <taxon>Tracheophyta</taxon>
        <taxon>Spermatophyta</taxon>
        <taxon>Magnoliopsida</taxon>
        <taxon>Liliopsida</taxon>
        <taxon>Poales</taxon>
        <taxon>Poaceae</taxon>
        <taxon>PACMAD clade</taxon>
        <taxon>Arundinoideae</taxon>
        <taxon>Arundineae</taxon>
        <taxon>Arundo</taxon>
    </lineage>
</organism>
<evidence type="ECO:0000313" key="1">
    <source>
        <dbReference type="EMBL" id="JAD60009.1"/>
    </source>
</evidence>
<name>A0A0A9B7P1_ARUDO</name>